<feature type="compositionally biased region" description="Basic and acidic residues" evidence="1">
    <location>
        <begin position="84"/>
        <end position="95"/>
    </location>
</feature>
<name>A0AB34I190_ESCRO</name>
<evidence type="ECO:0000313" key="2">
    <source>
        <dbReference type="EMBL" id="KAJ8797339.1"/>
    </source>
</evidence>
<dbReference type="AlphaFoldDB" id="A0AB34I190"/>
<comment type="caution">
    <text evidence="2">The sequence shown here is derived from an EMBL/GenBank/DDBJ whole genome shotgun (WGS) entry which is preliminary data.</text>
</comment>
<reference evidence="2 3" key="1">
    <citation type="submission" date="2022-11" db="EMBL/GenBank/DDBJ databases">
        <title>Whole genome sequence of Eschrichtius robustus ER-17-0199.</title>
        <authorList>
            <person name="Bruniche-Olsen A."/>
            <person name="Black A.N."/>
            <person name="Fields C.J."/>
            <person name="Walden K."/>
            <person name="Dewoody J.A."/>
        </authorList>
    </citation>
    <scope>NUCLEOTIDE SEQUENCE [LARGE SCALE GENOMIC DNA]</scope>
    <source>
        <strain evidence="2">ER-17-0199</strain>
        <tissue evidence="2">Blubber</tissue>
    </source>
</reference>
<feature type="compositionally biased region" description="Polar residues" evidence="1">
    <location>
        <begin position="26"/>
        <end position="37"/>
    </location>
</feature>
<protein>
    <submittedName>
        <fullName evidence="2">Uncharacterized protein</fullName>
    </submittedName>
</protein>
<evidence type="ECO:0000256" key="1">
    <source>
        <dbReference type="SAM" id="MobiDB-lite"/>
    </source>
</evidence>
<proteinExistence type="predicted"/>
<evidence type="ECO:0000313" key="3">
    <source>
        <dbReference type="Proteomes" id="UP001159641"/>
    </source>
</evidence>
<sequence length="219" mass="23053">MRGERREGSRDFGPLSSRAAARVQGGLSSLGAQTTELSALPADAPPAALPPVGAWPDLGGRGSAEPPRSRNLVPWDWPVQAPRAPEEKQEEEPPQKGEGSVFGRNKPGEGPCGGEQGARRGSGSRVAETDPAPRLWLWGLTRSKSGRRLQLRAELGAPGSGLRPMGNVGLRDSTPDSSPSPPQAQRSQGADDKRRAGEGHRGARPNPGCADTCKEPRNT</sequence>
<dbReference type="Proteomes" id="UP001159641">
    <property type="component" value="Unassembled WGS sequence"/>
</dbReference>
<feature type="compositionally biased region" description="Basic and acidic residues" evidence="1">
    <location>
        <begin position="189"/>
        <end position="201"/>
    </location>
</feature>
<feature type="region of interest" description="Disordered" evidence="1">
    <location>
        <begin position="1"/>
        <end position="219"/>
    </location>
</feature>
<keyword evidence="3" id="KW-1185">Reference proteome</keyword>
<accession>A0AB34I190</accession>
<feature type="compositionally biased region" description="Basic and acidic residues" evidence="1">
    <location>
        <begin position="1"/>
        <end position="10"/>
    </location>
</feature>
<gene>
    <name evidence="2" type="ORF">J1605_017567</name>
</gene>
<dbReference type="EMBL" id="JAIQCJ010000254">
    <property type="protein sequence ID" value="KAJ8797339.1"/>
    <property type="molecule type" value="Genomic_DNA"/>
</dbReference>
<organism evidence="2 3">
    <name type="scientific">Eschrichtius robustus</name>
    <name type="common">California gray whale</name>
    <name type="synonym">Eschrichtius gibbosus</name>
    <dbReference type="NCBI Taxonomy" id="9764"/>
    <lineage>
        <taxon>Eukaryota</taxon>
        <taxon>Metazoa</taxon>
        <taxon>Chordata</taxon>
        <taxon>Craniata</taxon>
        <taxon>Vertebrata</taxon>
        <taxon>Euteleostomi</taxon>
        <taxon>Mammalia</taxon>
        <taxon>Eutheria</taxon>
        <taxon>Laurasiatheria</taxon>
        <taxon>Artiodactyla</taxon>
        <taxon>Whippomorpha</taxon>
        <taxon>Cetacea</taxon>
        <taxon>Mysticeti</taxon>
        <taxon>Eschrichtiidae</taxon>
        <taxon>Eschrichtius</taxon>
    </lineage>
</organism>